<evidence type="ECO:0000313" key="2">
    <source>
        <dbReference type="Proteomes" id="UP000249260"/>
    </source>
</evidence>
<dbReference type="SUPFAM" id="SSF47789">
    <property type="entry name" value="C-terminal domain of RNA polymerase alpha subunit"/>
    <property type="match status" value="1"/>
</dbReference>
<reference evidence="1 2" key="1">
    <citation type="submission" date="2018-06" db="EMBL/GenBank/DDBJ databases">
        <title>Paenibacillus montanisoli sp. nov., isolated from mountain area soil.</title>
        <authorList>
            <person name="Wu M."/>
        </authorList>
    </citation>
    <scope>NUCLEOTIDE SEQUENCE [LARGE SCALE GENOMIC DNA]</scope>
    <source>
        <strain evidence="1 2">RA17</strain>
    </source>
</reference>
<keyword evidence="2" id="KW-1185">Reference proteome</keyword>
<protein>
    <submittedName>
        <fullName evidence="1">DNA-binding protein</fullName>
    </submittedName>
</protein>
<accession>A0A328U018</accession>
<keyword evidence="1" id="KW-0238">DNA-binding</keyword>
<comment type="caution">
    <text evidence="1">The sequence shown here is derived from an EMBL/GenBank/DDBJ whole genome shotgun (WGS) entry which is preliminary data.</text>
</comment>
<gene>
    <name evidence="1" type="ORF">DL346_12030</name>
</gene>
<evidence type="ECO:0000313" key="1">
    <source>
        <dbReference type="EMBL" id="RAP76138.1"/>
    </source>
</evidence>
<organism evidence="1 2">
    <name type="scientific">Paenibacillus montanisoli</name>
    <dbReference type="NCBI Taxonomy" id="2081970"/>
    <lineage>
        <taxon>Bacteria</taxon>
        <taxon>Bacillati</taxon>
        <taxon>Bacillota</taxon>
        <taxon>Bacilli</taxon>
        <taxon>Bacillales</taxon>
        <taxon>Paenibacillaceae</taxon>
        <taxon>Paenibacillus</taxon>
    </lineage>
</organism>
<dbReference type="AlphaFoldDB" id="A0A328U018"/>
<dbReference type="RefSeq" id="WP_112882362.1">
    <property type="nucleotide sequence ID" value="NZ_QLUW01000002.1"/>
</dbReference>
<dbReference type="EMBL" id="QLUW01000002">
    <property type="protein sequence ID" value="RAP76138.1"/>
    <property type="molecule type" value="Genomic_DNA"/>
</dbReference>
<dbReference type="Gene3D" id="1.10.150.20">
    <property type="entry name" value="5' to 3' exonuclease, C-terminal subdomain"/>
    <property type="match status" value="1"/>
</dbReference>
<dbReference type="GO" id="GO:0003677">
    <property type="term" value="F:DNA binding"/>
    <property type="evidence" value="ECO:0007669"/>
    <property type="project" value="UniProtKB-KW"/>
</dbReference>
<name>A0A328U018_9BACL</name>
<dbReference type="Proteomes" id="UP000249260">
    <property type="component" value="Unassembled WGS sequence"/>
</dbReference>
<sequence length="70" mass="7271">MSQHVEQNDLPSGLAKPAQRALAGAGLRSMADISNLSESELSGLHGIGPKAVDLLRQAMKSKGLAFKSGK</sequence>
<proteinExistence type="predicted"/>
<dbReference type="OrthoDB" id="7950977at2"/>